<reference evidence="3" key="1">
    <citation type="thesis" date="2020" institute="ProQuest LLC" country="789 East Eisenhower Parkway, Ann Arbor, MI, USA">
        <title>Comparative Genomics and Chromosome Evolution.</title>
        <authorList>
            <person name="Mudd A.B."/>
        </authorList>
    </citation>
    <scope>NUCLEOTIDE SEQUENCE</scope>
    <source>
        <strain evidence="3">237g6f4</strain>
        <tissue evidence="3">Blood</tissue>
    </source>
</reference>
<keyword evidence="4" id="KW-1185">Reference proteome</keyword>
<feature type="compositionally biased region" description="Polar residues" evidence="1">
    <location>
        <begin position="61"/>
        <end position="73"/>
    </location>
</feature>
<feature type="compositionally biased region" description="Low complexity" evidence="1">
    <location>
        <begin position="163"/>
        <end position="177"/>
    </location>
</feature>
<sequence length="511" mass="55642">MSPPHQDPQPNLLPKPSQKFNQIQPEEEMNRSSWSNQDHEFRSLPAFPTYNPPPPPGTSPSHNVSSPQHSDSGTLEDYTQCRNPIPETSPCQTAAPEVNVDPLQKDETSVSDHPRVAPDPLPGHRLPPSQPAPRTEVPGYPTPGDVPPATVPETRISVPYIPSTSSDSGVESSSESVQLKTEKISEQTPAYISVRSGPDHGRYEQQRDHPVTPRVAAPVPSRVVAGGQRNGQTDEDVPDSHPRHNPGDREGAGGGASGERPANQQNVILMKDEDVPDSHPSHHRGDREGAGGGASRERPANQQFPTGSSCRPLDNNSEEEYLSKPGVLTSTLGLGHVGDEGGELSPMSGPVVLEISDCTETGESNNVNVRPSPSSMTRGKAPSRSTPSNQDMKTQDRRSPEENDYTYSPVRTGRPVQSSSHQPEENSYGSKSVSHFNLQFSEEPGVDLMGGNDDALRSRARKNTREADEPKTKEEDSGRQEGRDRERMVLITITAASLCLSLYLFWKIRQH</sequence>
<feature type="compositionally biased region" description="Basic and acidic residues" evidence="1">
    <location>
        <begin position="463"/>
        <end position="485"/>
    </location>
</feature>
<feature type="compositionally biased region" description="Pro residues" evidence="1">
    <location>
        <begin position="140"/>
        <end position="150"/>
    </location>
</feature>
<feature type="transmembrane region" description="Helical" evidence="2">
    <location>
        <begin position="488"/>
        <end position="506"/>
    </location>
</feature>
<feature type="compositionally biased region" description="Basic and acidic residues" evidence="1">
    <location>
        <begin position="103"/>
        <end position="116"/>
    </location>
</feature>
<feature type="compositionally biased region" description="Pro residues" evidence="1">
    <location>
        <begin position="1"/>
        <end position="13"/>
    </location>
</feature>
<evidence type="ECO:0000256" key="1">
    <source>
        <dbReference type="SAM" id="MobiDB-lite"/>
    </source>
</evidence>
<keyword evidence="2" id="KW-0472">Membrane</keyword>
<proteinExistence type="predicted"/>
<keyword evidence="2" id="KW-1133">Transmembrane helix</keyword>
<feature type="compositionally biased region" description="Basic and acidic residues" evidence="1">
    <location>
        <begin position="270"/>
        <end position="299"/>
    </location>
</feature>
<comment type="caution">
    <text evidence="3">The sequence shown here is derived from an EMBL/GenBank/DDBJ whole genome shotgun (WGS) entry which is preliminary data.</text>
</comment>
<keyword evidence="2" id="KW-0812">Transmembrane</keyword>
<name>A0AAV6YZF1_ENGPU</name>
<feature type="compositionally biased region" description="Polar residues" evidence="1">
    <location>
        <begin position="415"/>
        <end position="440"/>
    </location>
</feature>
<organism evidence="3 4">
    <name type="scientific">Engystomops pustulosus</name>
    <name type="common">Tungara frog</name>
    <name type="synonym">Physalaemus pustulosus</name>
    <dbReference type="NCBI Taxonomy" id="76066"/>
    <lineage>
        <taxon>Eukaryota</taxon>
        <taxon>Metazoa</taxon>
        <taxon>Chordata</taxon>
        <taxon>Craniata</taxon>
        <taxon>Vertebrata</taxon>
        <taxon>Euteleostomi</taxon>
        <taxon>Amphibia</taxon>
        <taxon>Batrachia</taxon>
        <taxon>Anura</taxon>
        <taxon>Neobatrachia</taxon>
        <taxon>Hyloidea</taxon>
        <taxon>Leptodactylidae</taxon>
        <taxon>Leiuperinae</taxon>
        <taxon>Engystomops</taxon>
    </lineage>
</organism>
<accession>A0AAV6YZF1</accession>
<feature type="compositionally biased region" description="Basic and acidic residues" evidence="1">
    <location>
        <begin position="197"/>
        <end position="211"/>
    </location>
</feature>
<dbReference type="Proteomes" id="UP000824782">
    <property type="component" value="Unassembled WGS sequence"/>
</dbReference>
<evidence type="ECO:0000313" key="3">
    <source>
        <dbReference type="EMBL" id="KAG8542156.1"/>
    </source>
</evidence>
<evidence type="ECO:0000256" key="2">
    <source>
        <dbReference type="SAM" id="Phobius"/>
    </source>
</evidence>
<feature type="compositionally biased region" description="Low complexity" evidence="1">
    <location>
        <begin position="212"/>
        <end position="225"/>
    </location>
</feature>
<feature type="compositionally biased region" description="Basic and acidic residues" evidence="1">
    <location>
        <begin position="238"/>
        <end position="251"/>
    </location>
</feature>
<feature type="compositionally biased region" description="Low complexity" evidence="1">
    <location>
        <begin position="364"/>
        <end position="375"/>
    </location>
</feature>
<feature type="region of interest" description="Disordered" evidence="1">
    <location>
        <begin position="1"/>
        <end position="485"/>
    </location>
</feature>
<dbReference type="EMBL" id="WNYA01005541">
    <property type="protein sequence ID" value="KAG8542156.1"/>
    <property type="molecule type" value="Genomic_DNA"/>
</dbReference>
<evidence type="ECO:0000313" key="4">
    <source>
        <dbReference type="Proteomes" id="UP000824782"/>
    </source>
</evidence>
<feature type="compositionally biased region" description="Polar residues" evidence="1">
    <location>
        <begin position="383"/>
        <end position="392"/>
    </location>
</feature>
<protein>
    <submittedName>
        <fullName evidence="3">Uncharacterized protein</fullName>
    </submittedName>
</protein>
<feature type="compositionally biased region" description="Polar residues" evidence="1">
    <location>
        <begin position="300"/>
        <end position="309"/>
    </location>
</feature>
<dbReference type="AlphaFoldDB" id="A0AAV6YZF1"/>
<gene>
    <name evidence="3" type="ORF">GDO81_027330</name>
</gene>